<reference evidence="1 2" key="1">
    <citation type="journal article" date="2018" name="Sci. Rep.">
        <title>Genomic signatures of local adaptation to the degree of environmental predictability in rotifers.</title>
        <authorList>
            <person name="Franch-Gras L."/>
            <person name="Hahn C."/>
            <person name="Garcia-Roger E.M."/>
            <person name="Carmona M.J."/>
            <person name="Serra M."/>
            <person name="Gomez A."/>
        </authorList>
    </citation>
    <scope>NUCLEOTIDE SEQUENCE [LARGE SCALE GENOMIC DNA]</scope>
    <source>
        <strain evidence="1">HYR1</strain>
    </source>
</reference>
<proteinExistence type="predicted"/>
<comment type="caution">
    <text evidence="1">The sequence shown here is derived from an EMBL/GenBank/DDBJ whole genome shotgun (WGS) entry which is preliminary data.</text>
</comment>
<evidence type="ECO:0000313" key="2">
    <source>
        <dbReference type="Proteomes" id="UP000276133"/>
    </source>
</evidence>
<dbReference type="EMBL" id="REGN01006265">
    <property type="protein sequence ID" value="RNA10204.1"/>
    <property type="molecule type" value="Genomic_DNA"/>
</dbReference>
<dbReference type="AlphaFoldDB" id="A0A3M7QGC2"/>
<organism evidence="1 2">
    <name type="scientific">Brachionus plicatilis</name>
    <name type="common">Marine rotifer</name>
    <name type="synonym">Brachionus muelleri</name>
    <dbReference type="NCBI Taxonomy" id="10195"/>
    <lineage>
        <taxon>Eukaryota</taxon>
        <taxon>Metazoa</taxon>
        <taxon>Spiralia</taxon>
        <taxon>Gnathifera</taxon>
        <taxon>Rotifera</taxon>
        <taxon>Eurotatoria</taxon>
        <taxon>Monogononta</taxon>
        <taxon>Pseudotrocha</taxon>
        <taxon>Ploima</taxon>
        <taxon>Brachionidae</taxon>
        <taxon>Brachionus</taxon>
    </lineage>
</organism>
<dbReference type="Proteomes" id="UP000276133">
    <property type="component" value="Unassembled WGS sequence"/>
</dbReference>
<name>A0A3M7QGC2_BRAPC</name>
<protein>
    <submittedName>
        <fullName evidence="1">Uncharacterized protein</fullName>
    </submittedName>
</protein>
<sequence length="82" mass="9791">MNLKYELLKAQKMCCERIQTTKLNCQHFVSFGARGMKPRFRNQILFLKGTEKYIYLDLIPNLLLSSLIEKDRKVEIKCLLFY</sequence>
<keyword evidence="2" id="KW-1185">Reference proteome</keyword>
<accession>A0A3M7QGC2</accession>
<gene>
    <name evidence="1" type="ORF">BpHYR1_012882</name>
</gene>
<evidence type="ECO:0000313" key="1">
    <source>
        <dbReference type="EMBL" id="RNA10204.1"/>
    </source>
</evidence>